<feature type="region of interest" description="Disordered" evidence="1">
    <location>
        <begin position="288"/>
        <end position="309"/>
    </location>
</feature>
<reference evidence="3" key="2">
    <citation type="submission" date="2021-03" db="UniProtKB">
        <authorList>
            <consortium name="EnsemblPlants"/>
        </authorList>
    </citation>
    <scope>IDENTIFICATION</scope>
</reference>
<dbReference type="EMBL" id="UZAU01000056">
    <property type="status" value="NOT_ANNOTATED_CDS"/>
    <property type="molecule type" value="Genomic_DNA"/>
</dbReference>
<proteinExistence type="predicted"/>
<evidence type="ECO:0000259" key="2">
    <source>
        <dbReference type="Pfam" id="PF20167"/>
    </source>
</evidence>
<evidence type="ECO:0000313" key="4">
    <source>
        <dbReference type="Proteomes" id="UP000596661"/>
    </source>
</evidence>
<dbReference type="OMA" id="CHREYLT"/>
<dbReference type="Gramene" id="evm.model.01.2013">
    <property type="protein sequence ID" value="cds.evm.model.01.2013"/>
    <property type="gene ID" value="evm.TU.01.2013"/>
</dbReference>
<sequence>MGPKRARVNERGGASSSNPPRSSGRSNVDRARFVSSEAQERYLQLKDRPFIEDRGMEIDDLRHPRIGIPSVFEPIREQVINRGWKKFVDITERNNQTLALEFFANWPEREDEKVKVRGVKVPVSTAAIHAIYDLPTFTWEEQPLKKLIQEKRLNYDEIPETLGYPSLRFHEYDGEPYQLYRCELNPVAKAWQYFMSARLVQNKHYSDAQIDRLKFVYAIMKGFNLNVGDIIRQSFDTMVEGSCGGGLGLADIITTLCEAHGVPQYSYDTKAAPQHSIDMATVFRFKPPHPHGQQPARRNPPAEQQEEREENEQWFQHYWGFPCCFLQHIPLRVLCLNLPHLGLGTYFEGEPSFFPFFEKTSLDGLAFAESPITLSTLESLQGPAHSGSHLCSIHL</sequence>
<reference evidence="3" key="1">
    <citation type="submission" date="2018-11" db="EMBL/GenBank/DDBJ databases">
        <authorList>
            <person name="Grassa J C."/>
        </authorList>
    </citation>
    <scope>NUCLEOTIDE SEQUENCE [LARGE SCALE GENOMIC DNA]</scope>
</reference>
<dbReference type="Proteomes" id="UP000596661">
    <property type="component" value="Chromosome 1"/>
</dbReference>
<dbReference type="AlphaFoldDB" id="A0A803NJE1"/>
<dbReference type="EnsemblPlants" id="evm.model.01.2013">
    <property type="protein sequence ID" value="cds.evm.model.01.2013"/>
    <property type="gene ID" value="evm.TU.01.2013"/>
</dbReference>
<evidence type="ECO:0000313" key="3">
    <source>
        <dbReference type="EnsemblPlants" id="cds.evm.model.01.2013"/>
    </source>
</evidence>
<feature type="region of interest" description="Disordered" evidence="1">
    <location>
        <begin position="1"/>
        <end position="30"/>
    </location>
</feature>
<protein>
    <recommendedName>
        <fullName evidence="2">Putative plant transposon protein domain-containing protein</fullName>
    </recommendedName>
</protein>
<dbReference type="InterPro" id="IPR046796">
    <property type="entry name" value="Transposase_32_dom"/>
</dbReference>
<accession>A0A803NJE1</accession>
<feature type="domain" description="Putative plant transposon protein" evidence="2">
    <location>
        <begin position="81"/>
        <end position="263"/>
    </location>
</feature>
<keyword evidence="4" id="KW-1185">Reference proteome</keyword>
<name>A0A803NJE1_CANSA</name>
<feature type="compositionally biased region" description="Low complexity" evidence="1">
    <location>
        <begin position="11"/>
        <end position="26"/>
    </location>
</feature>
<organism evidence="3 4">
    <name type="scientific">Cannabis sativa</name>
    <name type="common">Hemp</name>
    <name type="synonym">Marijuana</name>
    <dbReference type="NCBI Taxonomy" id="3483"/>
    <lineage>
        <taxon>Eukaryota</taxon>
        <taxon>Viridiplantae</taxon>
        <taxon>Streptophyta</taxon>
        <taxon>Embryophyta</taxon>
        <taxon>Tracheophyta</taxon>
        <taxon>Spermatophyta</taxon>
        <taxon>Magnoliopsida</taxon>
        <taxon>eudicotyledons</taxon>
        <taxon>Gunneridae</taxon>
        <taxon>Pentapetalae</taxon>
        <taxon>rosids</taxon>
        <taxon>fabids</taxon>
        <taxon>Rosales</taxon>
        <taxon>Cannabaceae</taxon>
        <taxon>Cannabis</taxon>
    </lineage>
</organism>
<evidence type="ECO:0000256" key="1">
    <source>
        <dbReference type="SAM" id="MobiDB-lite"/>
    </source>
</evidence>
<dbReference type="Pfam" id="PF20167">
    <property type="entry name" value="Transposase_32"/>
    <property type="match status" value="1"/>
</dbReference>